<evidence type="ECO:0000313" key="3">
    <source>
        <dbReference type="EMBL" id="MBB4736397.1"/>
    </source>
</evidence>
<accession>A0A7W7M471</accession>
<gene>
    <name evidence="3" type="ORF">HDA30_001905</name>
</gene>
<feature type="signal peptide" evidence="2">
    <location>
        <begin position="1"/>
        <end position="29"/>
    </location>
</feature>
<comment type="caution">
    <text evidence="3">The sequence shown here is derived from an EMBL/GenBank/DDBJ whole genome shotgun (WGS) entry which is preliminary data.</text>
</comment>
<feature type="chain" id="PRO_5039567180" evidence="2">
    <location>
        <begin position="30"/>
        <end position="368"/>
    </location>
</feature>
<dbReference type="RefSeq" id="WP_158497008.1">
    <property type="nucleotide sequence ID" value="NZ_JACHNA010000001.1"/>
</dbReference>
<feature type="region of interest" description="Disordered" evidence="1">
    <location>
        <begin position="28"/>
        <end position="101"/>
    </location>
</feature>
<feature type="compositionally biased region" description="Basic and acidic residues" evidence="1">
    <location>
        <begin position="78"/>
        <end position="89"/>
    </location>
</feature>
<dbReference type="Proteomes" id="UP000540191">
    <property type="component" value="Unassembled WGS sequence"/>
</dbReference>
<dbReference type="AlphaFoldDB" id="A0A7W7M471"/>
<feature type="region of interest" description="Disordered" evidence="1">
    <location>
        <begin position="319"/>
        <end position="368"/>
    </location>
</feature>
<feature type="compositionally biased region" description="Low complexity" evidence="1">
    <location>
        <begin position="61"/>
        <end position="77"/>
    </location>
</feature>
<sequence length="368" mass="38869">MAPTPNAARRLHALPVGMAALALVLSGCAGSGEDGGEGQASAAPSSSSAQTSSDEPQDPQESAASVAAESFAAQSSEGSRRPQPREALETKGPGVKDGAADGNWVRIASSRNDTVSVQDCSTDVLDQGTLDAIATHIPNANSLEITQLFASRDVSHEFMSCSYSTFQDRAPGMPSAMVTYQHNRDGKKLDWCSEEAPVEADEYSWDPKTGKGLMALLRPGMIGGQDGAPLLPQRTAWQCNDEGTQMVLITLGAMEGYGDANEGLESVKNSPVKDSTTIVTEARDHLADTMLKDPKKVREVISTSSPVFMDYQMDEKTLEEAKKVPAGKSDPDDLNDQSMLDRPEGAPGPVAPGMPPRPSEDAEESGSE</sequence>
<reference evidence="3 4" key="1">
    <citation type="submission" date="2020-08" db="EMBL/GenBank/DDBJ databases">
        <title>Sequencing the genomes of 1000 actinobacteria strains.</title>
        <authorList>
            <person name="Klenk H.-P."/>
        </authorList>
    </citation>
    <scope>NUCLEOTIDE SEQUENCE [LARGE SCALE GENOMIC DNA]</scope>
    <source>
        <strain evidence="3 4">DSM 23974</strain>
    </source>
</reference>
<feature type="compositionally biased region" description="Low complexity" evidence="1">
    <location>
        <begin position="39"/>
        <end position="53"/>
    </location>
</feature>
<protein>
    <submittedName>
        <fullName evidence="3">Uncharacterized protein</fullName>
    </submittedName>
</protein>
<evidence type="ECO:0000313" key="4">
    <source>
        <dbReference type="Proteomes" id="UP000540191"/>
    </source>
</evidence>
<proteinExistence type="predicted"/>
<evidence type="ECO:0000256" key="2">
    <source>
        <dbReference type="SAM" id="SignalP"/>
    </source>
</evidence>
<keyword evidence="2" id="KW-0732">Signal</keyword>
<organism evidence="3 4">
    <name type="scientific">Micrococcus cohnii</name>
    <dbReference type="NCBI Taxonomy" id="993416"/>
    <lineage>
        <taxon>Bacteria</taxon>
        <taxon>Bacillati</taxon>
        <taxon>Actinomycetota</taxon>
        <taxon>Actinomycetes</taxon>
        <taxon>Micrococcales</taxon>
        <taxon>Micrococcaceae</taxon>
        <taxon>Micrococcus</taxon>
    </lineage>
</organism>
<name>A0A7W7M471_9MICC</name>
<evidence type="ECO:0000256" key="1">
    <source>
        <dbReference type="SAM" id="MobiDB-lite"/>
    </source>
</evidence>
<dbReference type="EMBL" id="JACHNA010000001">
    <property type="protein sequence ID" value="MBB4736397.1"/>
    <property type="molecule type" value="Genomic_DNA"/>
</dbReference>
<keyword evidence="4" id="KW-1185">Reference proteome</keyword>